<protein>
    <submittedName>
        <fullName evidence="2">Phosphatase</fullName>
    </submittedName>
</protein>
<dbReference type="PANTHER" id="PTHR36928:SF1">
    <property type="entry name" value="PHOSPHATASE YCDX-RELATED"/>
    <property type="match status" value="1"/>
</dbReference>
<evidence type="ECO:0000313" key="2">
    <source>
        <dbReference type="EMBL" id="OGC34063.1"/>
    </source>
</evidence>
<comment type="caution">
    <text evidence="2">The sequence shown here is derived from an EMBL/GenBank/DDBJ whole genome shotgun (WGS) entry which is preliminary data.</text>
</comment>
<dbReference type="Gene3D" id="3.20.20.140">
    <property type="entry name" value="Metal-dependent hydrolases"/>
    <property type="match status" value="1"/>
</dbReference>
<dbReference type="GO" id="GO:0042578">
    <property type="term" value="F:phosphoric ester hydrolase activity"/>
    <property type="evidence" value="ECO:0007669"/>
    <property type="project" value="TreeGrafter"/>
</dbReference>
<dbReference type="GO" id="GO:0005829">
    <property type="term" value="C:cytosol"/>
    <property type="evidence" value="ECO:0007669"/>
    <property type="project" value="TreeGrafter"/>
</dbReference>
<dbReference type="InterPro" id="IPR003141">
    <property type="entry name" value="Pol/His_phosphatase_N"/>
</dbReference>
<dbReference type="InterPro" id="IPR004013">
    <property type="entry name" value="PHP_dom"/>
</dbReference>
<sequence>MKLVADLHVHTISSGHAYSTLEEYVAEAQRIGLEAIAMTDHGPAMPGSPHEWYFSNLKMVPETINGIRVYRGIEANIINKKGQLDLNDNDLAKLDIVIAAMHPLCGYDNQGEKDNTKVLEKALENPYINIIAHAGNPMYPVNVKKTVAMAKERRVLLEINNSSFTTSRKGSRPKCLEFAKEIKRQNWKVVLTTDSHISPMLGRFDEAIKLAEEAGLTEEQVVNTSLDKIEKYLLKR</sequence>
<feature type="domain" description="Polymerase/histidinol phosphatase N-terminal" evidence="1">
    <location>
        <begin position="5"/>
        <end position="79"/>
    </location>
</feature>
<organism evidence="2 3">
    <name type="scientific">candidate division WOR-1 bacterium RIFOXYC2_FULL_41_25</name>
    <dbReference type="NCBI Taxonomy" id="1802586"/>
    <lineage>
        <taxon>Bacteria</taxon>
        <taxon>Bacillati</taxon>
        <taxon>Saganbacteria</taxon>
    </lineage>
</organism>
<dbReference type="AlphaFoldDB" id="A0A1F4TPQ3"/>
<dbReference type="InterPro" id="IPR050243">
    <property type="entry name" value="PHP_phosphatase"/>
</dbReference>
<dbReference type="SMART" id="SM00481">
    <property type="entry name" value="POLIIIAc"/>
    <property type="match status" value="1"/>
</dbReference>
<gene>
    <name evidence="2" type="ORF">A2462_01175</name>
</gene>
<evidence type="ECO:0000259" key="1">
    <source>
        <dbReference type="SMART" id="SM00481"/>
    </source>
</evidence>
<reference evidence="2 3" key="1">
    <citation type="journal article" date="2016" name="Nat. Commun.">
        <title>Thousands of microbial genomes shed light on interconnected biogeochemical processes in an aquifer system.</title>
        <authorList>
            <person name="Anantharaman K."/>
            <person name="Brown C.T."/>
            <person name="Hug L.A."/>
            <person name="Sharon I."/>
            <person name="Castelle C.J."/>
            <person name="Probst A.J."/>
            <person name="Thomas B.C."/>
            <person name="Singh A."/>
            <person name="Wilkins M.J."/>
            <person name="Karaoz U."/>
            <person name="Brodie E.L."/>
            <person name="Williams K.H."/>
            <person name="Hubbard S.S."/>
            <person name="Banfield J.F."/>
        </authorList>
    </citation>
    <scope>NUCLEOTIDE SEQUENCE [LARGE SCALE GENOMIC DNA]</scope>
</reference>
<dbReference type="InterPro" id="IPR016195">
    <property type="entry name" value="Pol/histidinol_Pase-like"/>
</dbReference>
<dbReference type="PANTHER" id="PTHR36928">
    <property type="entry name" value="PHOSPHATASE YCDX-RELATED"/>
    <property type="match status" value="1"/>
</dbReference>
<dbReference type="Pfam" id="PF02811">
    <property type="entry name" value="PHP"/>
    <property type="match status" value="1"/>
</dbReference>
<dbReference type="Proteomes" id="UP000177309">
    <property type="component" value="Unassembled WGS sequence"/>
</dbReference>
<name>A0A1F4TPQ3_UNCSA</name>
<accession>A0A1F4TPQ3</accession>
<dbReference type="EMBL" id="MEUI01000023">
    <property type="protein sequence ID" value="OGC34063.1"/>
    <property type="molecule type" value="Genomic_DNA"/>
</dbReference>
<dbReference type="CDD" id="cd07437">
    <property type="entry name" value="PHP_HisPPase_Ycdx_like"/>
    <property type="match status" value="1"/>
</dbReference>
<dbReference type="SUPFAM" id="SSF89550">
    <property type="entry name" value="PHP domain-like"/>
    <property type="match status" value="1"/>
</dbReference>
<dbReference type="NCBIfam" id="NF006702">
    <property type="entry name" value="PRK09248.1"/>
    <property type="match status" value="1"/>
</dbReference>
<evidence type="ECO:0000313" key="3">
    <source>
        <dbReference type="Proteomes" id="UP000177309"/>
    </source>
</evidence>
<dbReference type="GO" id="GO:0008270">
    <property type="term" value="F:zinc ion binding"/>
    <property type="evidence" value="ECO:0007669"/>
    <property type="project" value="TreeGrafter"/>
</dbReference>
<proteinExistence type="predicted"/>